<evidence type="ECO:0000313" key="2">
    <source>
        <dbReference type="EMBL" id="AAG02988.1"/>
    </source>
</evidence>
<feature type="transmembrane region" description="Helical" evidence="1">
    <location>
        <begin position="22"/>
        <end position="44"/>
    </location>
</feature>
<gene>
    <name evidence="2" type="primary">AMVITR05</name>
</gene>
<accession>Q9DH93</accession>
<dbReference type="EMBL" id="AF250284">
    <property type="protein sequence ID" value="AAG02988.1"/>
    <property type="molecule type" value="Genomic_DNA"/>
</dbReference>
<dbReference type="KEGG" id="vg:1494861"/>
<evidence type="ECO:0000256" key="1">
    <source>
        <dbReference type="SAM" id="Phobius"/>
    </source>
</evidence>
<organismHost>
    <name type="scientific">Amsacta</name>
    <dbReference type="NCBI Taxonomy" id="340055"/>
</organismHost>
<sequence length="271" mass="33305">MDVERNLINNRLSTFQNDYKKYIYISIILILLIIIIILICYIIFAKKESNYNNDSKTINNIKNIYSNNMNVMYDDEFKNAIIRYYNKYINKNSEEQKIFEIARSRITSLYNMNITDIIDYDRCGVKDNMKMMIIDEMCNDYDNIVNVYYRLNNCDNIRSREIQNSFKMYENYNIMFYNSEKNYNIDIYCNYNNNNFGFMYKKNNKIIINLKTKILSRLKYEMYHMLSHIFIYKHDFILNSYTFPYIEYYNDKNEIDEERIYMFKNNIRNCT</sequence>
<dbReference type="KEGG" id="vg:1494872"/>
<proteinExistence type="predicted"/>
<dbReference type="OrthoDB" id="27286at10239"/>
<dbReference type="RefSeq" id="NP_065057.1">
    <property type="nucleotide sequence ID" value="NC_002520.1"/>
</dbReference>
<keyword evidence="3" id="KW-1185">Reference proteome</keyword>
<keyword evidence="1" id="KW-0472">Membrane</keyword>
<reference evidence="2 3" key="1">
    <citation type="journal article" date="2000" name="Virology">
        <title>Complete genomic sequence of the Amsacta moorei entomopoxvirus: analysis and comparison with other poxviruses.</title>
        <authorList>
            <person name="Bawden A.L."/>
            <person name="Glassberg K.J."/>
            <person name="Diggans J."/>
            <person name="Shaw R."/>
            <person name="Farmerie W."/>
            <person name="Moyer R.W."/>
        </authorList>
    </citation>
    <scope>NUCLEOTIDE SEQUENCE [LARGE SCALE GENOMIC DNA]</scope>
</reference>
<organism evidence="2 3">
    <name type="scientific">Amsacta moorei entomopoxvirus</name>
    <name type="common">AmEPV</name>
    <dbReference type="NCBI Taxonomy" id="28321"/>
    <lineage>
        <taxon>Viruses</taxon>
        <taxon>Varidnaviria</taxon>
        <taxon>Bamfordvirae</taxon>
        <taxon>Nucleocytoviricota</taxon>
        <taxon>Pokkesviricetes</taxon>
        <taxon>Chitovirales</taxon>
        <taxon>Poxviridae</taxon>
        <taxon>Entomopoxvirinae</taxon>
        <taxon>Betaentomopoxvirus</taxon>
    </lineage>
</organism>
<dbReference type="RefSeq" id="NP_064774.1">
    <property type="nucleotide sequence ID" value="NC_002520.1"/>
</dbReference>
<dbReference type="Proteomes" id="UP000000872">
    <property type="component" value="Segment"/>
</dbReference>
<keyword evidence="1" id="KW-1133">Transmembrane helix</keyword>
<protein>
    <submittedName>
        <fullName evidence="2">AMVITR05</fullName>
    </submittedName>
</protein>
<evidence type="ECO:0000313" key="3">
    <source>
        <dbReference type="Proteomes" id="UP000000872"/>
    </source>
</evidence>
<keyword evidence="1" id="KW-0812">Transmembrane</keyword>
<dbReference type="EMBL" id="AF250284">
    <property type="protein sequence ID" value="AAG02977.1"/>
    <property type="molecule type" value="Genomic_DNA"/>
</dbReference>
<name>Q9DH93_AMEPV</name>